<evidence type="ECO:0000313" key="2">
    <source>
        <dbReference type="EMBL" id="CUG92460.1"/>
    </source>
</evidence>
<accession>A0A0S4JR49</accession>
<reference evidence="3" key="1">
    <citation type="submission" date="2015-09" db="EMBL/GenBank/DDBJ databases">
        <authorList>
            <consortium name="Pathogen Informatics"/>
        </authorList>
    </citation>
    <scope>NUCLEOTIDE SEQUENCE [LARGE SCALE GENOMIC DNA]</scope>
    <source>
        <strain evidence="3">Lake Konstanz</strain>
    </source>
</reference>
<gene>
    <name evidence="2" type="ORF">BSAL_37410</name>
</gene>
<dbReference type="AlphaFoldDB" id="A0A0S4JR49"/>
<organism evidence="2 3">
    <name type="scientific">Bodo saltans</name>
    <name type="common">Flagellated protozoan</name>
    <dbReference type="NCBI Taxonomy" id="75058"/>
    <lineage>
        <taxon>Eukaryota</taxon>
        <taxon>Discoba</taxon>
        <taxon>Euglenozoa</taxon>
        <taxon>Kinetoplastea</taxon>
        <taxon>Metakinetoplastina</taxon>
        <taxon>Eubodonida</taxon>
        <taxon>Bodonidae</taxon>
        <taxon>Bodo</taxon>
    </lineage>
</organism>
<protein>
    <recommendedName>
        <fullName evidence="4">GPI-anchored surface protein</fullName>
    </recommendedName>
</protein>
<sequence>MCCLVVLPAVFRMSLLNTTLQTVIVRLRDMSGNVTQQKLHNRIFDAYEAKSLVFEAISAEQQAVMAQYRGSVPPQHPAGQPVLVENWSELMQVHNEKNLYQLLPRRAKTNASYSVMRAVCTSAGTPFTMDHRMDPIDYKFVFRAADFDHRNQFNTRSQDKVPPTIWFDGILQSPQESGLIMCHQSISPQHVNGIAGTVAYLKEWIALPGDGDRHRQLRQLYSSLLKQRTHLFVGTTATPGKEILNYAKSKGVYIYAKKGNQYVFHN</sequence>
<dbReference type="OrthoDB" id="269085at2759"/>
<evidence type="ECO:0008006" key="4">
    <source>
        <dbReference type="Google" id="ProtNLM"/>
    </source>
</evidence>
<proteinExistence type="predicted"/>
<evidence type="ECO:0000256" key="1">
    <source>
        <dbReference type="SAM" id="SignalP"/>
    </source>
</evidence>
<evidence type="ECO:0000313" key="3">
    <source>
        <dbReference type="Proteomes" id="UP000051952"/>
    </source>
</evidence>
<keyword evidence="3" id="KW-1185">Reference proteome</keyword>
<dbReference type="EMBL" id="CYKH01002042">
    <property type="protein sequence ID" value="CUG92460.1"/>
    <property type="molecule type" value="Genomic_DNA"/>
</dbReference>
<name>A0A0S4JR49_BODSA</name>
<dbReference type="OMA" id="VSCHNTL"/>
<feature type="chain" id="PRO_5006622663" description="GPI-anchored surface protein" evidence="1">
    <location>
        <begin position="17"/>
        <end position="266"/>
    </location>
</feature>
<feature type="signal peptide" evidence="1">
    <location>
        <begin position="1"/>
        <end position="16"/>
    </location>
</feature>
<dbReference type="VEuPathDB" id="TriTrypDB:BSAL_37410"/>
<keyword evidence="1" id="KW-0732">Signal</keyword>
<dbReference type="Proteomes" id="UP000051952">
    <property type="component" value="Unassembled WGS sequence"/>
</dbReference>